<sequence length="65" mass="7662">MKFLTNFMVGKFSDGIREGFHDDNSRMRELNNQDRKKTEEEIECHVCSRFWNGTKFINVCGVCLV</sequence>
<dbReference type="EMBL" id="CM001222">
    <property type="protein sequence ID" value="AES75435.1"/>
    <property type="molecule type" value="Genomic_DNA"/>
</dbReference>
<accession>G7KJK2</accession>
<dbReference type="EnsemblPlants" id="AES75435">
    <property type="protein sequence ID" value="AES75435"/>
    <property type="gene ID" value="MTR_6g044790"/>
</dbReference>
<dbReference type="AlphaFoldDB" id="G7KJK2"/>
<dbReference type="HOGENOM" id="CLU_2853114_0_0_1"/>
<evidence type="ECO:0000313" key="3">
    <source>
        <dbReference type="Proteomes" id="UP000002051"/>
    </source>
</evidence>
<reference evidence="1 3" key="2">
    <citation type="journal article" date="2014" name="BMC Genomics">
        <title>An improved genome release (version Mt4.0) for the model legume Medicago truncatula.</title>
        <authorList>
            <person name="Tang H."/>
            <person name="Krishnakumar V."/>
            <person name="Bidwell S."/>
            <person name="Rosen B."/>
            <person name="Chan A."/>
            <person name="Zhou S."/>
            <person name="Gentzbittel L."/>
            <person name="Childs K.L."/>
            <person name="Yandell M."/>
            <person name="Gundlach H."/>
            <person name="Mayer K.F."/>
            <person name="Schwartz D.C."/>
            <person name="Town C.D."/>
        </authorList>
    </citation>
    <scope>GENOME REANNOTATION</scope>
    <source>
        <strain evidence="2 3">cv. Jemalong A17</strain>
    </source>
</reference>
<reference evidence="1 3" key="1">
    <citation type="journal article" date="2011" name="Nature">
        <title>The Medicago genome provides insight into the evolution of rhizobial symbioses.</title>
        <authorList>
            <person name="Young N.D."/>
            <person name="Debelle F."/>
            <person name="Oldroyd G.E."/>
            <person name="Geurts R."/>
            <person name="Cannon S.B."/>
            <person name="Udvardi M.K."/>
            <person name="Benedito V.A."/>
            <person name="Mayer K.F."/>
            <person name="Gouzy J."/>
            <person name="Schoof H."/>
            <person name="Van de Peer Y."/>
            <person name="Proost S."/>
            <person name="Cook D.R."/>
            <person name="Meyers B.C."/>
            <person name="Spannagl M."/>
            <person name="Cheung F."/>
            <person name="De Mita S."/>
            <person name="Krishnakumar V."/>
            <person name="Gundlach H."/>
            <person name="Zhou S."/>
            <person name="Mudge J."/>
            <person name="Bharti A.K."/>
            <person name="Murray J.D."/>
            <person name="Naoumkina M.A."/>
            <person name="Rosen B."/>
            <person name="Silverstein K.A."/>
            <person name="Tang H."/>
            <person name="Rombauts S."/>
            <person name="Zhao P.X."/>
            <person name="Zhou P."/>
            <person name="Barbe V."/>
            <person name="Bardou P."/>
            <person name="Bechner M."/>
            <person name="Bellec A."/>
            <person name="Berger A."/>
            <person name="Berges H."/>
            <person name="Bidwell S."/>
            <person name="Bisseling T."/>
            <person name="Choisne N."/>
            <person name="Couloux A."/>
            <person name="Denny R."/>
            <person name="Deshpande S."/>
            <person name="Dai X."/>
            <person name="Doyle J.J."/>
            <person name="Dudez A.M."/>
            <person name="Farmer A.D."/>
            <person name="Fouteau S."/>
            <person name="Franken C."/>
            <person name="Gibelin C."/>
            <person name="Gish J."/>
            <person name="Goldstein S."/>
            <person name="Gonzalez A.J."/>
            <person name="Green P.J."/>
            <person name="Hallab A."/>
            <person name="Hartog M."/>
            <person name="Hua A."/>
            <person name="Humphray S.J."/>
            <person name="Jeong D.H."/>
            <person name="Jing Y."/>
            <person name="Jocker A."/>
            <person name="Kenton S.M."/>
            <person name="Kim D.J."/>
            <person name="Klee K."/>
            <person name="Lai H."/>
            <person name="Lang C."/>
            <person name="Lin S."/>
            <person name="Macmil S.L."/>
            <person name="Magdelenat G."/>
            <person name="Matthews L."/>
            <person name="McCorrison J."/>
            <person name="Monaghan E.L."/>
            <person name="Mun J.H."/>
            <person name="Najar F.Z."/>
            <person name="Nicholson C."/>
            <person name="Noirot C."/>
            <person name="O'Bleness M."/>
            <person name="Paule C.R."/>
            <person name="Poulain J."/>
            <person name="Prion F."/>
            <person name="Qin B."/>
            <person name="Qu C."/>
            <person name="Retzel E.F."/>
            <person name="Riddle C."/>
            <person name="Sallet E."/>
            <person name="Samain S."/>
            <person name="Samson N."/>
            <person name="Sanders I."/>
            <person name="Saurat O."/>
            <person name="Scarpelli C."/>
            <person name="Schiex T."/>
            <person name="Segurens B."/>
            <person name="Severin A.J."/>
            <person name="Sherrier D.J."/>
            <person name="Shi R."/>
            <person name="Sims S."/>
            <person name="Singer S.R."/>
            <person name="Sinharoy S."/>
            <person name="Sterck L."/>
            <person name="Viollet A."/>
            <person name="Wang B.B."/>
            <person name="Wang K."/>
            <person name="Wang M."/>
            <person name="Wang X."/>
            <person name="Warfsmann J."/>
            <person name="Weissenbach J."/>
            <person name="White D.D."/>
            <person name="White J.D."/>
            <person name="Wiley G.B."/>
            <person name="Wincker P."/>
            <person name="Xing Y."/>
            <person name="Yang L."/>
            <person name="Yao Z."/>
            <person name="Ying F."/>
            <person name="Zhai J."/>
            <person name="Zhou L."/>
            <person name="Zuber A."/>
            <person name="Denarie J."/>
            <person name="Dixon R.A."/>
            <person name="May G.D."/>
            <person name="Schwartz D.C."/>
            <person name="Rogers J."/>
            <person name="Quetier F."/>
            <person name="Town C.D."/>
            <person name="Roe B.A."/>
        </authorList>
    </citation>
    <scope>NUCLEOTIDE SEQUENCE [LARGE SCALE GENOMIC DNA]</scope>
    <source>
        <strain evidence="1">A17</strain>
        <strain evidence="2 3">cv. Jemalong A17</strain>
    </source>
</reference>
<proteinExistence type="predicted"/>
<evidence type="ECO:0000313" key="2">
    <source>
        <dbReference type="EnsemblPlants" id="AES75435"/>
    </source>
</evidence>
<keyword evidence="3" id="KW-1185">Reference proteome</keyword>
<dbReference type="PaxDb" id="3880-AES75435"/>
<dbReference type="Proteomes" id="UP000002051">
    <property type="component" value="Chromosome 6"/>
</dbReference>
<evidence type="ECO:0000313" key="1">
    <source>
        <dbReference type="EMBL" id="AES75435.1"/>
    </source>
</evidence>
<reference evidence="2" key="3">
    <citation type="submission" date="2015-04" db="UniProtKB">
        <authorList>
            <consortium name="EnsemblPlants"/>
        </authorList>
    </citation>
    <scope>IDENTIFICATION</scope>
    <source>
        <strain evidence="2">cv. Jemalong A17</strain>
    </source>
</reference>
<organism evidence="1 3">
    <name type="scientific">Medicago truncatula</name>
    <name type="common">Barrel medic</name>
    <name type="synonym">Medicago tribuloides</name>
    <dbReference type="NCBI Taxonomy" id="3880"/>
    <lineage>
        <taxon>Eukaryota</taxon>
        <taxon>Viridiplantae</taxon>
        <taxon>Streptophyta</taxon>
        <taxon>Embryophyta</taxon>
        <taxon>Tracheophyta</taxon>
        <taxon>Spermatophyta</taxon>
        <taxon>Magnoliopsida</taxon>
        <taxon>eudicotyledons</taxon>
        <taxon>Gunneridae</taxon>
        <taxon>Pentapetalae</taxon>
        <taxon>rosids</taxon>
        <taxon>fabids</taxon>
        <taxon>Fabales</taxon>
        <taxon>Fabaceae</taxon>
        <taxon>Papilionoideae</taxon>
        <taxon>50 kb inversion clade</taxon>
        <taxon>NPAAA clade</taxon>
        <taxon>Hologalegina</taxon>
        <taxon>IRL clade</taxon>
        <taxon>Trifolieae</taxon>
        <taxon>Medicago</taxon>
    </lineage>
</organism>
<name>G7KJK2_MEDTR</name>
<gene>
    <name evidence="1" type="ordered locus">MTR_6g044790</name>
</gene>
<protein>
    <submittedName>
        <fullName evidence="1 2">Uncharacterized protein</fullName>
    </submittedName>
</protein>